<proteinExistence type="inferred from homology"/>
<dbReference type="InterPro" id="IPR009000">
    <property type="entry name" value="Transl_B-barrel_sf"/>
</dbReference>
<dbReference type="Pfam" id="PF11987">
    <property type="entry name" value="IF-2"/>
    <property type="match status" value="1"/>
</dbReference>
<dbReference type="FunFam" id="3.40.50.300:FF:000019">
    <property type="entry name" value="Translation initiation factor IF-2"/>
    <property type="match status" value="1"/>
</dbReference>
<dbReference type="SUPFAM" id="SSF52156">
    <property type="entry name" value="Initiation factor IF2/eIF5b, domain 3"/>
    <property type="match status" value="1"/>
</dbReference>
<dbReference type="GO" id="GO:0005525">
    <property type="term" value="F:GTP binding"/>
    <property type="evidence" value="ECO:0007669"/>
    <property type="project" value="UniProtKB-KW"/>
</dbReference>
<evidence type="ECO:0000256" key="6">
    <source>
        <dbReference type="ARBA" id="ARBA00025162"/>
    </source>
</evidence>
<dbReference type="PANTHER" id="PTHR43381">
    <property type="entry name" value="TRANSLATION INITIATION FACTOR IF-2-RELATED"/>
    <property type="match status" value="1"/>
</dbReference>
<dbReference type="InterPro" id="IPR053905">
    <property type="entry name" value="EF-G-like_DII"/>
</dbReference>
<dbReference type="FunFam" id="3.40.50.10050:FF:000001">
    <property type="entry name" value="Translation initiation factor IF-2"/>
    <property type="match status" value="1"/>
</dbReference>
<dbReference type="InterPro" id="IPR006847">
    <property type="entry name" value="IF2_N"/>
</dbReference>
<dbReference type="CDD" id="cd01887">
    <property type="entry name" value="IF2_eIF5B"/>
    <property type="match status" value="1"/>
</dbReference>
<name>A0A381S8X5_9ZZZZ</name>
<dbReference type="InterPro" id="IPR023115">
    <property type="entry name" value="TIF_IF2_dom3"/>
</dbReference>
<gene>
    <name evidence="9" type="ORF">METZ01_LOCUS51551</name>
</gene>
<dbReference type="InterPro" id="IPR044145">
    <property type="entry name" value="IF2_II"/>
</dbReference>
<dbReference type="InterPro" id="IPR036925">
    <property type="entry name" value="TIF_IF2_dom3_sf"/>
</dbReference>
<dbReference type="NCBIfam" id="TIGR00231">
    <property type="entry name" value="small_GTP"/>
    <property type="match status" value="1"/>
</dbReference>
<dbReference type="InterPro" id="IPR027417">
    <property type="entry name" value="P-loop_NTPase"/>
</dbReference>
<feature type="compositionally biased region" description="Basic and acidic residues" evidence="7">
    <location>
        <begin position="49"/>
        <end position="65"/>
    </location>
</feature>
<keyword evidence="3" id="KW-0547">Nucleotide-binding</keyword>
<dbReference type="Pfam" id="PF22042">
    <property type="entry name" value="EF-G_D2"/>
    <property type="match status" value="1"/>
</dbReference>
<evidence type="ECO:0000256" key="1">
    <source>
        <dbReference type="ARBA" id="ARBA00007733"/>
    </source>
</evidence>
<dbReference type="CDD" id="cd03692">
    <property type="entry name" value="mtIF2_IVc"/>
    <property type="match status" value="1"/>
</dbReference>
<dbReference type="CDD" id="cd03702">
    <property type="entry name" value="IF2_mtIF2_II"/>
    <property type="match status" value="1"/>
</dbReference>
<feature type="domain" description="Tr-type G" evidence="8">
    <location>
        <begin position="219"/>
        <end position="388"/>
    </location>
</feature>
<dbReference type="NCBIfam" id="TIGR00487">
    <property type="entry name" value="IF-2"/>
    <property type="match status" value="1"/>
</dbReference>
<dbReference type="SUPFAM" id="SSF52540">
    <property type="entry name" value="P-loop containing nucleoside triphosphate hydrolases"/>
    <property type="match status" value="1"/>
</dbReference>
<sequence>PAESAVKQTTIAIKRKKAKTSGLEEDTKDDSKRIDFEEVEKKRIEGEEFKKSEEERIQRESEKKVSVKRSTKPSQTVVKRTKPSVVSKVIEKKKKVQKDKVVFSKKELKELEGEEFLSKEEGKITEHRFEKPAEFVSKNVKVPETITVSDLAKEISIKSSEIVKKLMDMGVMATVNQTLDQDTAILLTEEMGHKAEPAQEELAEDKLDELVSYEGNQEPRNPVISVLGHVDHGKTTLLDTIRNSNVTSQEEGGITQKIGAYQTETKYGNMTFIDTPGHAAFSEVRARGANSTDIVILVVAADDGLQPQTEEAISHANAAEVPIIVAVNKIDLEGSDIERVKNELSSKELVPDDWGGNTQFIQVSALKGDGVDSLLEAVSLEAEVLELKAHHQGPAHGIVLDSSIEKGKGAVATVLVQEGTLEIGDMILVGEQTKKIRSLMDENSVSLKSAGPSVPVLISGLDLPPKAGEDFVVVTSEKMAKEISTERSKKAREAKLARQQITNLESLFDSEFTNTKTLNLLIKSDTYGSLEAILGSLKNFESEEVKLNVVHDSVGGINTNDVNLAMTTNSSIIGFNVRADSPSKKLAESESINISYYGIIYDLLDGVKEIIEGELEPEIKEEILGTAEVKDIFKSPKFGLIAGSMVIEGTIKVNQFVRVIRDDIVIFEGLLDSLRRFKDEASEVPTGTECGIGIENYSDVKVGDKIEVFGKKEIRRTLS</sequence>
<accession>A0A381S8X5</accession>
<dbReference type="GO" id="GO:0003743">
    <property type="term" value="F:translation initiation factor activity"/>
    <property type="evidence" value="ECO:0007669"/>
    <property type="project" value="UniProtKB-KW"/>
</dbReference>
<feature type="region of interest" description="Disordered" evidence="7">
    <location>
        <begin position="1"/>
        <end position="30"/>
    </location>
</feature>
<comment type="function">
    <text evidence="6">One of the essential components for the initiation of protein synthesis. Protects formylmethionyl-tRNA from spontaneous hydrolysis and promotes its binding to the 30S ribosomal subunits. Also involved in the hydrolysis of GTP during the formation of the 70S ribosomal complex.</text>
</comment>
<dbReference type="InterPro" id="IPR000795">
    <property type="entry name" value="T_Tr_GTP-bd_dom"/>
</dbReference>
<protein>
    <recommendedName>
        <fullName evidence="8">Tr-type G domain-containing protein</fullName>
    </recommendedName>
</protein>
<keyword evidence="5" id="KW-0342">GTP-binding</keyword>
<reference evidence="9" key="1">
    <citation type="submission" date="2018-05" db="EMBL/GenBank/DDBJ databases">
        <authorList>
            <person name="Lanie J.A."/>
            <person name="Ng W.-L."/>
            <person name="Kazmierczak K.M."/>
            <person name="Andrzejewski T.M."/>
            <person name="Davidsen T.M."/>
            <person name="Wayne K.J."/>
            <person name="Tettelin H."/>
            <person name="Glass J.I."/>
            <person name="Rusch D."/>
            <person name="Podicherti R."/>
            <person name="Tsui H.-C.T."/>
            <person name="Winkler M.E."/>
        </authorList>
    </citation>
    <scope>NUCLEOTIDE SEQUENCE</scope>
</reference>
<dbReference type="HAMAP" id="MF_00100_B">
    <property type="entry name" value="IF_2_B"/>
    <property type="match status" value="1"/>
</dbReference>
<evidence type="ECO:0000256" key="4">
    <source>
        <dbReference type="ARBA" id="ARBA00022917"/>
    </source>
</evidence>
<dbReference type="GO" id="GO:0005829">
    <property type="term" value="C:cytosol"/>
    <property type="evidence" value="ECO:0007669"/>
    <property type="project" value="TreeGrafter"/>
</dbReference>
<dbReference type="SUPFAM" id="SSF50447">
    <property type="entry name" value="Translation proteins"/>
    <property type="match status" value="2"/>
</dbReference>
<organism evidence="9">
    <name type="scientific">marine metagenome</name>
    <dbReference type="NCBI Taxonomy" id="408172"/>
    <lineage>
        <taxon>unclassified sequences</taxon>
        <taxon>metagenomes</taxon>
        <taxon>ecological metagenomes</taxon>
    </lineage>
</organism>
<dbReference type="InterPro" id="IPR015760">
    <property type="entry name" value="TIF_IF2"/>
</dbReference>
<evidence type="ECO:0000259" key="8">
    <source>
        <dbReference type="PROSITE" id="PS51722"/>
    </source>
</evidence>
<feature type="region of interest" description="Disordered" evidence="7">
    <location>
        <begin position="49"/>
        <end position="80"/>
    </location>
</feature>
<keyword evidence="2" id="KW-0396">Initiation factor</keyword>
<evidence type="ECO:0000256" key="3">
    <source>
        <dbReference type="ARBA" id="ARBA00022741"/>
    </source>
</evidence>
<evidence type="ECO:0000256" key="2">
    <source>
        <dbReference type="ARBA" id="ARBA00022540"/>
    </source>
</evidence>
<dbReference type="FunFam" id="2.40.30.10:FF:000008">
    <property type="entry name" value="Translation initiation factor IF-2"/>
    <property type="match status" value="1"/>
</dbReference>
<dbReference type="Gene3D" id="2.40.30.10">
    <property type="entry name" value="Translation factors"/>
    <property type="match status" value="2"/>
</dbReference>
<dbReference type="Pfam" id="PF04760">
    <property type="entry name" value="IF2_N"/>
    <property type="match status" value="1"/>
</dbReference>
<evidence type="ECO:0000313" key="9">
    <source>
        <dbReference type="EMBL" id="SUZ98697.1"/>
    </source>
</evidence>
<dbReference type="InterPro" id="IPR005225">
    <property type="entry name" value="Small_GTP-bd"/>
</dbReference>
<evidence type="ECO:0000256" key="7">
    <source>
        <dbReference type="SAM" id="MobiDB-lite"/>
    </source>
</evidence>
<dbReference type="InterPro" id="IPR000178">
    <property type="entry name" value="TF_IF2_bacterial-like"/>
</dbReference>
<evidence type="ECO:0000256" key="5">
    <source>
        <dbReference type="ARBA" id="ARBA00023134"/>
    </source>
</evidence>
<dbReference type="EMBL" id="UINC01002629">
    <property type="protein sequence ID" value="SUZ98697.1"/>
    <property type="molecule type" value="Genomic_DNA"/>
</dbReference>
<dbReference type="Gene3D" id="3.40.50.10050">
    <property type="entry name" value="Translation initiation factor IF- 2, domain 3"/>
    <property type="match status" value="1"/>
</dbReference>
<comment type="similarity">
    <text evidence="1">Belongs to the TRAFAC class translation factor GTPase superfamily. Classic translation factor GTPase family. IF-2 subfamily.</text>
</comment>
<dbReference type="PANTHER" id="PTHR43381:SF5">
    <property type="entry name" value="TR-TYPE G DOMAIN-CONTAINING PROTEIN"/>
    <property type="match status" value="1"/>
</dbReference>
<dbReference type="Gene3D" id="3.40.50.300">
    <property type="entry name" value="P-loop containing nucleotide triphosphate hydrolases"/>
    <property type="match status" value="1"/>
</dbReference>
<dbReference type="PROSITE" id="PS01176">
    <property type="entry name" value="IF2"/>
    <property type="match status" value="1"/>
</dbReference>
<dbReference type="FunFam" id="2.40.30.10:FF:000054">
    <property type="entry name" value="Translation initiation factor IF-2"/>
    <property type="match status" value="1"/>
</dbReference>
<feature type="non-terminal residue" evidence="9">
    <location>
        <position position="1"/>
    </location>
</feature>
<keyword evidence="4" id="KW-0648">Protein biosynthesis</keyword>
<dbReference type="Pfam" id="PF00009">
    <property type="entry name" value="GTP_EFTU"/>
    <property type="match status" value="1"/>
</dbReference>
<dbReference type="GO" id="GO:0003924">
    <property type="term" value="F:GTPase activity"/>
    <property type="evidence" value="ECO:0007669"/>
    <property type="project" value="InterPro"/>
</dbReference>
<dbReference type="PROSITE" id="PS51722">
    <property type="entry name" value="G_TR_2"/>
    <property type="match status" value="1"/>
</dbReference>
<dbReference type="AlphaFoldDB" id="A0A381S8X5"/>